<evidence type="ECO:0000313" key="9">
    <source>
        <dbReference type="EMBL" id="TKR28142.1"/>
    </source>
</evidence>
<feature type="transmembrane region" description="Helical" evidence="8">
    <location>
        <begin position="82"/>
        <end position="102"/>
    </location>
</feature>
<protein>
    <recommendedName>
        <fullName evidence="11">Glycosyltransferase RgtA/B/C/D-like domain-containing protein</fullName>
    </recommendedName>
</protein>
<dbReference type="InterPro" id="IPR050297">
    <property type="entry name" value="LipidA_mod_glycosyltrf_83"/>
</dbReference>
<dbReference type="PANTHER" id="PTHR33908">
    <property type="entry name" value="MANNOSYLTRANSFERASE YKCB-RELATED"/>
    <property type="match status" value="1"/>
</dbReference>
<feature type="transmembrane region" description="Helical" evidence="8">
    <location>
        <begin position="355"/>
        <end position="381"/>
    </location>
</feature>
<keyword evidence="2" id="KW-1003">Cell membrane</keyword>
<dbReference type="EMBL" id="QKNX01000001">
    <property type="protein sequence ID" value="TKR28142.1"/>
    <property type="molecule type" value="Genomic_DNA"/>
</dbReference>
<evidence type="ECO:0000256" key="3">
    <source>
        <dbReference type="ARBA" id="ARBA00022676"/>
    </source>
</evidence>
<dbReference type="AlphaFoldDB" id="A0A4U5JFI2"/>
<dbReference type="GO" id="GO:0005886">
    <property type="term" value="C:plasma membrane"/>
    <property type="evidence" value="ECO:0007669"/>
    <property type="project" value="UniProtKB-SubCell"/>
</dbReference>
<feature type="transmembrane region" description="Helical" evidence="8">
    <location>
        <begin position="253"/>
        <end position="280"/>
    </location>
</feature>
<evidence type="ECO:0000256" key="2">
    <source>
        <dbReference type="ARBA" id="ARBA00022475"/>
    </source>
</evidence>
<dbReference type="GO" id="GO:0016763">
    <property type="term" value="F:pentosyltransferase activity"/>
    <property type="evidence" value="ECO:0007669"/>
    <property type="project" value="TreeGrafter"/>
</dbReference>
<comment type="subcellular location">
    <subcellularLocation>
        <location evidence="1">Cell membrane</location>
        <topology evidence="1">Multi-pass membrane protein</topology>
    </subcellularLocation>
</comment>
<evidence type="ECO:0000256" key="7">
    <source>
        <dbReference type="ARBA" id="ARBA00023136"/>
    </source>
</evidence>
<name>A0A4U5JFI2_9EURY</name>
<evidence type="ECO:0000256" key="6">
    <source>
        <dbReference type="ARBA" id="ARBA00022989"/>
    </source>
</evidence>
<dbReference type="RefSeq" id="WP_137275441.1">
    <property type="nucleotide sequence ID" value="NZ_QKNX01000001.1"/>
</dbReference>
<keyword evidence="10" id="KW-1185">Reference proteome</keyword>
<feature type="transmembrane region" description="Helical" evidence="8">
    <location>
        <begin position="315"/>
        <end position="334"/>
    </location>
</feature>
<sequence length="510" mass="56092">MATSEETIPRDLWFMIAFFASAVILPLIYLDQPLHFDEGIFLTIGNQLASGETLYADIADHKPPGVFFVATAVYHLFDAPVVAARLFTYGVIAGSGLLVVRLGQQFRGRLEAQVAGVLFVVMSYLPHFDGFYFMTEPYAVLAMLVAAVSFTRDSAISRVGAGVALGIGVLFNQTVFLFGATILLYHLLKLRFPEARTRDHVVETTERILTIGAGFLATMAAVATVLYSWGILRETFYYALVVPLTNYSTPFDLWGHILAFATLLPVWLLAGGMVLLVGAAVVRGVAVDDRQLFVALWAVVMSIPGARAFSGDHKLLFAFPALALLTAIASTEIYRAAVRNRDQFRDVRAGLPDRSALLAGLLIVVVFSTTSVAGAGTVYYASNVLEDDIAEERTAAENALDGIDGPVYAFNVEASLYVHTDTEPRTTYLGTIYSDRIANDKISDLQRNDVRYVAVREFHVTDGNVVSDRYWSDHKSIMTDYLNRNYEPVDTRGGYVIFERVKGEGGQPRR</sequence>
<proteinExistence type="predicted"/>
<keyword evidence="6 8" id="KW-1133">Transmembrane helix</keyword>
<feature type="transmembrane region" description="Helical" evidence="8">
    <location>
        <begin position="208"/>
        <end position="229"/>
    </location>
</feature>
<feature type="transmembrane region" description="Helical" evidence="8">
    <location>
        <begin position="155"/>
        <end position="188"/>
    </location>
</feature>
<feature type="transmembrane region" description="Helical" evidence="8">
    <location>
        <begin position="12"/>
        <end position="30"/>
    </location>
</feature>
<organism evidence="9 10">
    <name type="scientific">Natronomonas salsuginis</name>
    <dbReference type="NCBI Taxonomy" id="2217661"/>
    <lineage>
        <taxon>Archaea</taxon>
        <taxon>Methanobacteriati</taxon>
        <taxon>Methanobacteriota</taxon>
        <taxon>Stenosarchaea group</taxon>
        <taxon>Halobacteria</taxon>
        <taxon>Halobacteriales</taxon>
        <taxon>Natronomonadaceae</taxon>
        <taxon>Natronomonas</taxon>
    </lineage>
</organism>
<feature type="transmembrane region" description="Helical" evidence="8">
    <location>
        <begin position="114"/>
        <end position="135"/>
    </location>
</feature>
<evidence type="ECO:0008006" key="11">
    <source>
        <dbReference type="Google" id="ProtNLM"/>
    </source>
</evidence>
<evidence type="ECO:0000256" key="8">
    <source>
        <dbReference type="SAM" id="Phobius"/>
    </source>
</evidence>
<reference evidence="9 10" key="1">
    <citation type="submission" date="2019-04" db="EMBL/GenBank/DDBJ databases">
        <title>Natronomonas sp. F20-122 a newhaloarchaeon isolated from a saline saltern of Isla Bacuta, Huelva, Spain.</title>
        <authorList>
            <person name="Duran-Viseras A."/>
            <person name="Sanchez-Porro C."/>
            <person name="Ventosa A."/>
        </authorList>
    </citation>
    <scope>NUCLEOTIDE SEQUENCE [LARGE SCALE GENOMIC DNA]</scope>
    <source>
        <strain evidence="9 10">F20-122</strain>
    </source>
</reference>
<comment type="caution">
    <text evidence="9">The sequence shown here is derived from an EMBL/GenBank/DDBJ whole genome shotgun (WGS) entry which is preliminary data.</text>
</comment>
<accession>A0A4U5JFI2</accession>
<dbReference type="Proteomes" id="UP000308037">
    <property type="component" value="Unassembled WGS sequence"/>
</dbReference>
<keyword evidence="3" id="KW-0328">Glycosyltransferase</keyword>
<evidence type="ECO:0000256" key="4">
    <source>
        <dbReference type="ARBA" id="ARBA00022679"/>
    </source>
</evidence>
<evidence type="ECO:0000256" key="5">
    <source>
        <dbReference type="ARBA" id="ARBA00022692"/>
    </source>
</evidence>
<keyword evidence="7 8" id="KW-0472">Membrane</keyword>
<dbReference type="GO" id="GO:0008610">
    <property type="term" value="P:lipid biosynthetic process"/>
    <property type="evidence" value="ECO:0007669"/>
    <property type="project" value="UniProtKB-ARBA"/>
</dbReference>
<keyword evidence="4" id="KW-0808">Transferase</keyword>
<evidence type="ECO:0000256" key="1">
    <source>
        <dbReference type="ARBA" id="ARBA00004651"/>
    </source>
</evidence>
<keyword evidence="5 8" id="KW-0812">Transmembrane</keyword>
<feature type="transmembrane region" description="Helical" evidence="8">
    <location>
        <begin position="292"/>
        <end position="309"/>
    </location>
</feature>
<evidence type="ECO:0000313" key="10">
    <source>
        <dbReference type="Proteomes" id="UP000308037"/>
    </source>
</evidence>
<gene>
    <name evidence="9" type="ORF">DM868_03420</name>
</gene>
<dbReference type="PANTHER" id="PTHR33908:SF11">
    <property type="entry name" value="MEMBRANE PROTEIN"/>
    <property type="match status" value="1"/>
</dbReference>
<dbReference type="OrthoDB" id="231515at2157"/>